<dbReference type="RefSeq" id="XP_022143523.1">
    <property type="nucleotide sequence ID" value="XM_022287831.1"/>
</dbReference>
<evidence type="ECO:0000256" key="7">
    <source>
        <dbReference type="SAM" id="MobiDB-lite"/>
    </source>
</evidence>
<dbReference type="Proteomes" id="UP000504603">
    <property type="component" value="Unplaced"/>
</dbReference>
<name>A0A6J1CQX3_MOMCH</name>
<evidence type="ECO:0000313" key="12">
    <source>
        <dbReference type="RefSeq" id="XP_022143525.1"/>
    </source>
</evidence>
<feature type="region of interest" description="Disordered" evidence="7">
    <location>
        <begin position="1"/>
        <end position="25"/>
    </location>
</feature>
<sequence>MDAEAKRKALFRSKLNAQKKDKRIDSPLVRYNELDQPVCRVCDIVLKSEAYWDAHQSSRRHHEAIDNLKANVAGRSGANNTKAEAPVELPKSRPTELREQKATTGTSKELPKPQSSSVLPPDFFDSNAKRLKTGKDSNKFVEPDSRSGVASSGVPMKPLNIDGSSSGSIGKSEVIPTANDLSQKSSVNPGSEGKQIKGALPEGFFDDKEADLRAHGIKLVKPDVKDEYKEFEKLIQEDLQVVDDRFEEEEIDAAEMIEEAETLEQKAYRERVESLKRKKVELKTKRSAEQSRATLEIPTKESSHDDSSSDDDSDTNYTVDWRAQHL</sequence>
<dbReference type="GO" id="GO:0033260">
    <property type="term" value="P:nuclear DNA replication"/>
    <property type="evidence" value="ECO:0007669"/>
    <property type="project" value="TreeGrafter"/>
</dbReference>
<evidence type="ECO:0000256" key="6">
    <source>
        <dbReference type="ARBA" id="ARBA00023242"/>
    </source>
</evidence>
<evidence type="ECO:0000313" key="11">
    <source>
        <dbReference type="RefSeq" id="XP_022143523.1"/>
    </source>
</evidence>
<feature type="compositionally biased region" description="Basic and acidic residues" evidence="7">
    <location>
        <begin position="279"/>
        <end position="289"/>
    </location>
</feature>
<proteinExistence type="predicted"/>
<feature type="domain" description="C2H2-type" evidence="8">
    <location>
        <begin position="38"/>
        <end position="61"/>
    </location>
</feature>
<dbReference type="PANTHER" id="PTHR13278:SF0">
    <property type="entry name" value="ZINC FINGER PROTEIN 830"/>
    <property type="match status" value="1"/>
</dbReference>
<dbReference type="GO" id="GO:0005681">
    <property type="term" value="C:spliceosomal complex"/>
    <property type="evidence" value="ECO:0007669"/>
    <property type="project" value="InterPro"/>
</dbReference>
<feature type="compositionally biased region" description="Low complexity" evidence="7">
    <location>
        <begin position="163"/>
        <end position="172"/>
    </location>
</feature>
<feature type="compositionally biased region" description="Polar residues" evidence="7">
    <location>
        <begin position="179"/>
        <end position="189"/>
    </location>
</feature>
<dbReference type="GO" id="GO:0033314">
    <property type="term" value="P:mitotic DNA replication checkpoint signaling"/>
    <property type="evidence" value="ECO:0007669"/>
    <property type="project" value="TreeGrafter"/>
</dbReference>
<evidence type="ECO:0000256" key="1">
    <source>
        <dbReference type="ARBA" id="ARBA00004123"/>
    </source>
</evidence>
<evidence type="ECO:0000313" key="9">
    <source>
        <dbReference type="Proteomes" id="UP000504603"/>
    </source>
</evidence>
<evidence type="ECO:0000256" key="3">
    <source>
        <dbReference type="ARBA" id="ARBA00022771"/>
    </source>
</evidence>
<dbReference type="GO" id="GO:0003676">
    <property type="term" value="F:nucleic acid binding"/>
    <property type="evidence" value="ECO:0007669"/>
    <property type="project" value="InterPro"/>
</dbReference>
<dbReference type="InterPro" id="IPR013087">
    <property type="entry name" value="Znf_C2H2_type"/>
</dbReference>
<evidence type="ECO:0000256" key="4">
    <source>
        <dbReference type="ARBA" id="ARBA00022833"/>
    </source>
</evidence>
<feature type="compositionally biased region" description="Basic and acidic residues" evidence="7">
    <location>
        <begin position="90"/>
        <end position="101"/>
    </location>
</feature>
<keyword evidence="9" id="KW-1185">Reference proteome</keyword>
<feature type="compositionally biased region" description="Polar residues" evidence="7">
    <location>
        <begin position="102"/>
        <end position="118"/>
    </location>
</feature>
<dbReference type="PANTHER" id="PTHR13278">
    <property type="entry name" value="ZINC FINGER PROTEIN 830"/>
    <property type="match status" value="1"/>
</dbReference>
<protein>
    <submittedName>
        <fullName evidence="10 11">Zinc finger protein 830</fullName>
    </submittedName>
</protein>
<accession>A0A6J1CQX3</accession>
<dbReference type="InterPro" id="IPR040050">
    <property type="entry name" value="ZNF830-like"/>
</dbReference>
<evidence type="ECO:0000256" key="2">
    <source>
        <dbReference type="ARBA" id="ARBA00022723"/>
    </source>
</evidence>
<dbReference type="OrthoDB" id="77607at2759"/>
<feature type="region of interest" description="Disordered" evidence="7">
    <location>
        <begin position="70"/>
        <end position="198"/>
    </location>
</feature>
<dbReference type="GeneID" id="111013398"/>
<feature type="compositionally biased region" description="Basic and acidic residues" evidence="7">
    <location>
        <begin position="298"/>
        <end position="307"/>
    </location>
</feature>
<dbReference type="KEGG" id="mcha:111013398"/>
<dbReference type="GO" id="GO:0044773">
    <property type="term" value="P:mitotic DNA damage checkpoint signaling"/>
    <property type="evidence" value="ECO:0007669"/>
    <property type="project" value="TreeGrafter"/>
</dbReference>
<keyword evidence="6" id="KW-0539">Nucleus</keyword>
<gene>
    <name evidence="10 11 12" type="primary">LOC111013398</name>
</gene>
<evidence type="ECO:0000259" key="8">
    <source>
        <dbReference type="Pfam" id="PF12874"/>
    </source>
</evidence>
<dbReference type="GO" id="GO:0008270">
    <property type="term" value="F:zinc ion binding"/>
    <property type="evidence" value="ECO:0007669"/>
    <property type="project" value="UniProtKB-KW"/>
</dbReference>
<keyword evidence="2" id="KW-0479">Metal-binding</keyword>
<evidence type="ECO:0000313" key="10">
    <source>
        <dbReference type="RefSeq" id="XP_022143522.1"/>
    </source>
</evidence>
<dbReference type="InterPro" id="IPR036236">
    <property type="entry name" value="Znf_C2H2_sf"/>
</dbReference>
<organism evidence="9 11">
    <name type="scientific">Momordica charantia</name>
    <name type="common">Bitter gourd</name>
    <name type="synonym">Balsam pear</name>
    <dbReference type="NCBI Taxonomy" id="3673"/>
    <lineage>
        <taxon>Eukaryota</taxon>
        <taxon>Viridiplantae</taxon>
        <taxon>Streptophyta</taxon>
        <taxon>Embryophyta</taxon>
        <taxon>Tracheophyta</taxon>
        <taxon>Spermatophyta</taxon>
        <taxon>Magnoliopsida</taxon>
        <taxon>eudicotyledons</taxon>
        <taxon>Gunneridae</taxon>
        <taxon>Pentapetalae</taxon>
        <taxon>rosids</taxon>
        <taxon>fabids</taxon>
        <taxon>Cucurbitales</taxon>
        <taxon>Cucurbitaceae</taxon>
        <taxon>Momordiceae</taxon>
        <taxon>Momordica</taxon>
    </lineage>
</organism>
<dbReference type="Pfam" id="PF12874">
    <property type="entry name" value="zf-met"/>
    <property type="match status" value="1"/>
</dbReference>
<reference evidence="10 11" key="1">
    <citation type="submission" date="2025-04" db="UniProtKB">
        <authorList>
            <consortium name="RefSeq"/>
        </authorList>
    </citation>
    <scope>IDENTIFICATION</scope>
    <source>
        <strain evidence="10 11">OHB3-1</strain>
    </source>
</reference>
<dbReference type="RefSeq" id="XP_022143525.1">
    <property type="nucleotide sequence ID" value="XM_022287833.1"/>
</dbReference>
<feature type="region of interest" description="Disordered" evidence="7">
    <location>
        <begin position="279"/>
        <end position="326"/>
    </location>
</feature>
<keyword evidence="3" id="KW-0863">Zinc-finger</keyword>
<dbReference type="RefSeq" id="XP_022143522.1">
    <property type="nucleotide sequence ID" value="XM_022287830.1"/>
</dbReference>
<evidence type="ECO:0000256" key="5">
    <source>
        <dbReference type="ARBA" id="ARBA00023054"/>
    </source>
</evidence>
<dbReference type="AlphaFoldDB" id="A0A6J1CQX3"/>
<dbReference type="SUPFAM" id="SSF57667">
    <property type="entry name" value="beta-beta-alpha zinc fingers"/>
    <property type="match status" value="1"/>
</dbReference>
<comment type="subcellular location">
    <subcellularLocation>
        <location evidence="1">Nucleus</location>
    </subcellularLocation>
</comment>
<feature type="compositionally biased region" description="Basic and acidic residues" evidence="7">
    <location>
        <begin position="133"/>
        <end position="145"/>
    </location>
</feature>
<keyword evidence="5" id="KW-0175">Coiled coil</keyword>
<keyword evidence="4" id="KW-0862">Zinc</keyword>